<gene>
    <name evidence="3" type="ORF">PCL_11983</name>
</gene>
<feature type="region of interest" description="Disordered" evidence="1">
    <location>
        <begin position="32"/>
        <end position="63"/>
    </location>
</feature>
<name>A0A2U3EBK7_PURLI</name>
<feature type="transmembrane region" description="Helical" evidence="2">
    <location>
        <begin position="543"/>
        <end position="562"/>
    </location>
</feature>
<feature type="region of interest" description="Disordered" evidence="1">
    <location>
        <begin position="108"/>
        <end position="151"/>
    </location>
</feature>
<organism evidence="3 4">
    <name type="scientific">Purpureocillium lilacinum</name>
    <name type="common">Paecilomyces lilacinus</name>
    <dbReference type="NCBI Taxonomy" id="33203"/>
    <lineage>
        <taxon>Eukaryota</taxon>
        <taxon>Fungi</taxon>
        <taxon>Dikarya</taxon>
        <taxon>Ascomycota</taxon>
        <taxon>Pezizomycotina</taxon>
        <taxon>Sordariomycetes</taxon>
        <taxon>Hypocreomycetidae</taxon>
        <taxon>Hypocreales</taxon>
        <taxon>Ophiocordycipitaceae</taxon>
        <taxon>Purpureocillium</taxon>
    </lineage>
</organism>
<feature type="transmembrane region" description="Helical" evidence="2">
    <location>
        <begin position="509"/>
        <end position="531"/>
    </location>
</feature>
<comment type="caution">
    <text evidence="3">The sequence shown here is derived from an EMBL/GenBank/DDBJ whole genome shotgun (WGS) entry which is preliminary data.</text>
</comment>
<feature type="region of interest" description="Disordered" evidence="1">
    <location>
        <begin position="281"/>
        <end position="311"/>
    </location>
</feature>
<evidence type="ECO:0000313" key="4">
    <source>
        <dbReference type="Proteomes" id="UP000245956"/>
    </source>
</evidence>
<accession>A0A2U3EBK7</accession>
<evidence type="ECO:0000313" key="3">
    <source>
        <dbReference type="EMBL" id="PWI71889.1"/>
    </source>
</evidence>
<dbReference type="EMBL" id="LCWV01000007">
    <property type="protein sequence ID" value="PWI71889.1"/>
    <property type="molecule type" value="Genomic_DNA"/>
</dbReference>
<feature type="region of interest" description="Disordered" evidence="1">
    <location>
        <begin position="429"/>
        <end position="462"/>
    </location>
</feature>
<protein>
    <submittedName>
        <fullName evidence="3">Uncharacterized protein</fullName>
    </submittedName>
</protein>
<evidence type="ECO:0000256" key="2">
    <source>
        <dbReference type="SAM" id="Phobius"/>
    </source>
</evidence>
<keyword evidence="2" id="KW-0812">Transmembrane</keyword>
<sequence>MDKVERREILVADAPNRWAVLRVASPVAERRTRYRPSQARQRIRSGGVEVAKDGSGECATGGQLSTEAGRARARALSVSRLGVATSRTNVCYPRQVYRLLLEPGSDNRDGAWESEERHTQSGRDKRGMRDMREQQEEGKRHQRATSNPSFLPRRRLILSTSKSLARYSICARWIAKTKLPRLGTVRWQLLAASWPVATSLELQCNAGSCDAACPSIHNGEAGIACGGRPPLGQVAALAINARPLLEQWPLSPPALQPTLLTTPSGGAAQGTLEWRLSGTLQGPESWRQPEGPPRTLPVQTTRPPGQHEPQLWHLSTPARMKTQSAAIPAQLVISTRCSGAPSASTKQESRQGKHLESLLSTDTGESTVCPLPWKPTSTLDCLLGRKSKRGVKPLCPSVNPGEEGNPPSPTMANRSPLWLSLFVSLCSSSSGPSSPHSKTQSPNNPAIMLSDREQEPSVRVSSPRPVRGKPICCLYHVAFCIIVVLFWVAQVNAAPMEALQMVLAHVRYTFIISVSMVGVLVPAAMAAMGLFSKKRSPDAICMYFLRGNLVCLVATVVAVAMLQQQLVELQTAWLFSSPKLELALCVVSSLCVGMGFWTTAAFAVCAFPPGGQRR</sequence>
<keyword evidence="2" id="KW-1133">Transmembrane helix</keyword>
<evidence type="ECO:0000256" key="1">
    <source>
        <dbReference type="SAM" id="MobiDB-lite"/>
    </source>
</evidence>
<keyword evidence="2" id="KW-0472">Membrane</keyword>
<feature type="transmembrane region" description="Helical" evidence="2">
    <location>
        <begin position="471"/>
        <end position="489"/>
    </location>
</feature>
<feature type="transmembrane region" description="Helical" evidence="2">
    <location>
        <begin position="582"/>
        <end position="607"/>
    </location>
</feature>
<dbReference type="Proteomes" id="UP000245956">
    <property type="component" value="Unassembled WGS sequence"/>
</dbReference>
<feature type="compositionally biased region" description="Basic and acidic residues" evidence="1">
    <location>
        <begin position="347"/>
        <end position="356"/>
    </location>
</feature>
<proteinExistence type="predicted"/>
<feature type="compositionally biased region" description="Low complexity" evidence="1">
    <location>
        <begin position="429"/>
        <end position="441"/>
    </location>
</feature>
<feature type="region of interest" description="Disordered" evidence="1">
    <location>
        <begin position="338"/>
        <end position="366"/>
    </location>
</feature>
<dbReference type="AlphaFoldDB" id="A0A2U3EBK7"/>
<feature type="compositionally biased region" description="Basic and acidic residues" evidence="1">
    <location>
        <begin position="108"/>
        <end position="139"/>
    </location>
</feature>
<feature type="region of interest" description="Disordered" evidence="1">
    <location>
        <begin position="392"/>
        <end position="411"/>
    </location>
</feature>
<reference evidence="3 4" key="1">
    <citation type="journal article" date="2016" name="Front. Microbiol.">
        <title>Genome and transcriptome sequences reveal the specific parasitism of the nematophagous Purpureocillium lilacinum 36-1.</title>
        <authorList>
            <person name="Xie J."/>
            <person name="Li S."/>
            <person name="Mo C."/>
            <person name="Xiao X."/>
            <person name="Peng D."/>
            <person name="Wang G."/>
            <person name="Xiao Y."/>
        </authorList>
    </citation>
    <scope>NUCLEOTIDE SEQUENCE [LARGE SCALE GENOMIC DNA]</scope>
    <source>
        <strain evidence="3 4">36-1</strain>
    </source>
</reference>